<evidence type="ECO:0000313" key="3">
    <source>
        <dbReference type="Proteomes" id="UP000008553"/>
    </source>
</evidence>
<dbReference type="Proteomes" id="UP000008553">
    <property type="component" value="Unassembled WGS sequence"/>
</dbReference>
<sequence>MAEKHLKKCSTSLIIREMQIKTTLRFHLTPVRMAKIKNSGDSRCWRGCGERGTLLPLLVGLQACTTTLEISLAVPQKIGHSTTGGSSNTSPGHISRRSPNCSLIYNSQKLERTQMPLNRGMDTENVVHLHNGVLLSY</sequence>
<accession>Q7R848</accession>
<dbReference type="EMBL" id="AABL01002688">
    <property type="protein sequence ID" value="EAA19788.1"/>
    <property type="molecule type" value="Genomic_DNA"/>
</dbReference>
<feature type="region of interest" description="Disordered" evidence="1">
    <location>
        <begin position="79"/>
        <end position="100"/>
    </location>
</feature>
<reference evidence="2 3" key="1">
    <citation type="journal article" date="2002" name="Nature">
        <title>Genome sequence and comparative analysis of the model rodent malaria parasite Plasmodium yoelii yoelii.</title>
        <authorList>
            <person name="Carlton J.M."/>
            <person name="Angiuoli S.V."/>
            <person name="Suh B.B."/>
            <person name="Kooij T.W."/>
            <person name="Pertea M."/>
            <person name="Silva J.C."/>
            <person name="Ermolaeva M.D."/>
            <person name="Allen J.E."/>
            <person name="Selengut J.D."/>
            <person name="Koo H.L."/>
            <person name="Peterson J.D."/>
            <person name="Pop M."/>
            <person name="Kosack D.S."/>
            <person name="Shumway M.F."/>
            <person name="Bidwell S.L."/>
            <person name="Shallom S.J."/>
            <person name="van Aken S.E."/>
            <person name="Riedmuller S.B."/>
            <person name="Feldblyum T.V."/>
            <person name="Cho J.K."/>
            <person name="Quackenbush J."/>
            <person name="Sedegah M."/>
            <person name="Shoaibi A."/>
            <person name="Cummings L.M."/>
            <person name="Florens L."/>
            <person name="Yates J.R."/>
            <person name="Raine J.D."/>
            <person name="Sinden R.E."/>
            <person name="Harris M.A."/>
            <person name="Cunningham D.A."/>
            <person name="Preiser P.R."/>
            <person name="Bergman L.W."/>
            <person name="Vaidya A.B."/>
            <person name="van Lin L.H."/>
            <person name="Janse C.J."/>
            <person name="Waters A.P."/>
            <person name="Smith H.O."/>
            <person name="White O.R."/>
            <person name="Salzberg S.L."/>
            <person name="Venter J.C."/>
            <person name="Fraser C.M."/>
            <person name="Hoffman S.L."/>
            <person name="Gardner M.J."/>
            <person name="Carucci D.J."/>
        </authorList>
    </citation>
    <scope>NUCLEOTIDE SEQUENCE [LARGE SCALE GENOMIC DNA]</scope>
    <source>
        <strain evidence="2 3">17XNL</strain>
    </source>
</reference>
<evidence type="ECO:0000256" key="1">
    <source>
        <dbReference type="SAM" id="MobiDB-lite"/>
    </source>
</evidence>
<dbReference type="AlphaFoldDB" id="Q7R848"/>
<dbReference type="PaxDb" id="73239-Q7R848"/>
<dbReference type="InParanoid" id="Q7R848"/>
<protein>
    <submittedName>
        <fullName evidence="2">Similar to L1 retrotransposon, TF subfamily L1MD-TF18</fullName>
    </submittedName>
</protein>
<gene>
    <name evidence="2" type="ORF">PY07375</name>
</gene>
<proteinExistence type="predicted"/>
<keyword evidence="3" id="KW-1185">Reference proteome</keyword>
<organism evidence="2 3">
    <name type="scientific">Plasmodium yoelii yoelii</name>
    <dbReference type="NCBI Taxonomy" id="73239"/>
    <lineage>
        <taxon>Eukaryota</taxon>
        <taxon>Sar</taxon>
        <taxon>Alveolata</taxon>
        <taxon>Apicomplexa</taxon>
        <taxon>Aconoidasida</taxon>
        <taxon>Haemosporida</taxon>
        <taxon>Plasmodiidae</taxon>
        <taxon>Plasmodium</taxon>
        <taxon>Plasmodium (Vinckeia)</taxon>
    </lineage>
</organism>
<comment type="caution">
    <text evidence="2">The sequence shown here is derived from an EMBL/GenBank/DDBJ whole genome shotgun (WGS) entry which is preliminary data.</text>
</comment>
<name>Q7R848_PLAYO</name>
<feature type="compositionally biased region" description="Low complexity" evidence="1">
    <location>
        <begin position="79"/>
        <end position="92"/>
    </location>
</feature>
<evidence type="ECO:0000313" key="2">
    <source>
        <dbReference type="EMBL" id="EAA19788.1"/>
    </source>
</evidence>